<evidence type="ECO:0000313" key="13">
    <source>
        <dbReference type="Proteomes" id="UP000091820"/>
    </source>
</evidence>
<proteinExistence type="inferred from homology"/>
<feature type="domain" description="DOP1 N-terminal" evidence="8">
    <location>
        <begin position="17"/>
        <end position="301"/>
    </location>
</feature>
<evidence type="ECO:0000259" key="9">
    <source>
        <dbReference type="Pfam" id="PF24597"/>
    </source>
</evidence>
<dbReference type="InterPro" id="IPR056458">
    <property type="entry name" value="TPR_DOP1_M"/>
</dbReference>
<dbReference type="VEuPathDB" id="VectorBase:GBRI026770"/>
<reference evidence="12" key="2">
    <citation type="submission" date="2020-05" db="UniProtKB">
        <authorList>
            <consortium name="EnsemblMetazoa"/>
        </authorList>
    </citation>
    <scope>IDENTIFICATION</scope>
    <source>
        <strain evidence="12">IAEA</strain>
    </source>
</reference>
<evidence type="ECO:0000259" key="11">
    <source>
        <dbReference type="Pfam" id="PF24601"/>
    </source>
</evidence>
<dbReference type="GO" id="GO:0006895">
    <property type="term" value="P:Golgi to endosome transport"/>
    <property type="evidence" value="ECO:0007669"/>
    <property type="project" value="InterPro"/>
</dbReference>
<feature type="domain" description="DOP1-like TPR" evidence="11">
    <location>
        <begin position="1756"/>
        <end position="2114"/>
    </location>
</feature>
<feature type="region of interest" description="Disordered" evidence="7">
    <location>
        <begin position="1588"/>
        <end position="1610"/>
    </location>
</feature>
<feature type="domain" description="DOP1-like middle TPR" evidence="9">
    <location>
        <begin position="333"/>
        <end position="542"/>
    </location>
</feature>
<dbReference type="GO" id="GO:0005768">
    <property type="term" value="C:endosome"/>
    <property type="evidence" value="ECO:0007669"/>
    <property type="project" value="TreeGrafter"/>
</dbReference>
<organism evidence="12 13">
    <name type="scientific">Glossina brevipalpis</name>
    <dbReference type="NCBI Taxonomy" id="37001"/>
    <lineage>
        <taxon>Eukaryota</taxon>
        <taxon>Metazoa</taxon>
        <taxon>Ecdysozoa</taxon>
        <taxon>Arthropoda</taxon>
        <taxon>Hexapoda</taxon>
        <taxon>Insecta</taxon>
        <taxon>Pterygota</taxon>
        <taxon>Neoptera</taxon>
        <taxon>Endopterygota</taxon>
        <taxon>Diptera</taxon>
        <taxon>Brachycera</taxon>
        <taxon>Muscomorpha</taxon>
        <taxon>Hippoboscoidea</taxon>
        <taxon>Glossinidae</taxon>
        <taxon>Glossina</taxon>
    </lineage>
</organism>
<dbReference type="STRING" id="37001.A0A1A9WP39"/>
<evidence type="ECO:0000256" key="5">
    <source>
        <dbReference type="ARBA" id="ARBA00023136"/>
    </source>
</evidence>
<reference evidence="13" key="1">
    <citation type="submission" date="2014-03" db="EMBL/GenBank/DDBJ databases">
        <authorList>
            <person name="Aksoy S."/>
            <person name="Warren W."/>
            <person name="Wilson R.K."/>
        </authorList>
    </citation>
    <scope>NUCLEOTIDE SEQUENCE [LARGE SCALE GENOMIC DNA]</scope>
    <source>
        <strain evidence="13">IAEA</strain>
    </source>
</reference>
<feature type="compositionally biased region" description="Polar residues" evidence="7">
    <location>
        <begin position="1711"/>
        <end position="1723"/>
    </location>
</feature>
<dbReference type="Pfam" id="PF24598">
    <property type="entry name" value="DOP1_C"/>
    <property type="match status" value="1"/>
</dbReference>
<dbReference type="GO" id="GO:0000139">
    <property type="term" value="C:Golgi membrane"/>
    <property type="evidence" value="ECO:0007669"/>
    <property type="project" value="UniProtKB-SubCell"/>
</dbReference>
<evidence type="ECO:0000256" key="4">
    <source>
        <dbReference type="ARBA" id="ARBA00023034"/>
    </source>
</evidence>
<feature type="compositionally biased region" description="Basic and acidic residues" evidence="7">
    <location>
        <begin position="1447"/>
        <end position="1459"/>
    </location>
</feature>
<dbReference type="EnsemblMetazoa" id="GBRI026770-RA">
    <property type="protein sequence ID" value="GBRI026770-PA"/>
    <property type="gene ID" value="GBRI026770"/>
</dbReference>
<keyword evidence="2" id="KW-0813">Transport</keyword>
<dbReference type="Pfam" id="PF24601">
    <property type="entry name" value="TPR_DOP1"/>
    <property type="match status" value="1"/>
</dbReference>
<evidence type="ECO:0000259" key="10">
    <source>
        <dbReference type="Pfam" id="PF24598"/>
    </source>
</evidence>
<dbReference type="GO" id="GO:0005829">
    <property type="term" value="C:cytosol"/>
    <property type="evidence" value="ECO:0007669"/>
    <property type="project" value="GOC"/>
</dbReference>
<feature type="region of interest" description="Disordered" evidence="7">
    <location>
        <begin position="1415"/>
        <end position="1461"/>
    </location>
</feature>
<keyword evidence="13" id="KW-1185">Reference proteome</keyword>
<comment type="subcellular location">
    <subcellularLocation>
        <location evidence="1">Golgi apparatus membrane</location>
        <topology evidence="1">Peripheral membrane protein</topology>
    </subcellularLocation>
</comment>
<dbReference type="Pfam" id="PF24597">
    <property type="entry name" value="TPR_DOP1_M"/>
    <property type="match status" value="1"/>
</dbReference>
<dbReference type="GO" id="GO:0005802">
    <property type="term" value="C:trans-Golgi network"/>
    <property type="evidence" value="ECO:0007669"/>
    <property type="project" value="TreeGrafter"/>
</dbReference>
<dbReference type="InterPro" id="IPR056457">
    <property type="entry name" value="DOP1_C"/>
</dbReference>
<dbReference type="PANTHER" id="PTHR14042:SF24">
    <property type="entry name" value="PROTEIN DOPEY-1 HOMOLOG"/>
    <property type="match status" value="1"/>
</dbReference>
<dbReference type="GO" id="GO:0015031">
    <property type="term" value="P:protein transport"/>
    <property type="evidence" value="ECO:0007669"/>
    <property type="project" value="UniProtKB-KW"/>
</dbReference>
<dbReference type="PANTHER" id="PTHR14042">
    <property type="entry name" value="DOPEY-RELATED"/>
    <property type="match status" value="1"/>
</dbReference>
<keyword evidence="3" id="KW-0653">Protein transport</keyword>
<protein>
    <submittedName>
        <fullName evidence="12">Uncharacterized protein</fullName>
    </submittedName>
</protein>
<feature type="compositionally biased region" description="Basic residues" evidence="7">
    <location>
        <begin position="664"/>
        <end position="682"/>
    </location>
</feature>
<comment type="similarity">
    <text evidence="6">Belongs to the DOP1 family.</text>
</comment>
<feature type="region of interest" description="Disordered" evidence="7">
    <location>
        <begin position="1709"/>
        <end position="1742"/>
    </location>
</feature>
<keyword evidence="5" id="KW-0472">Membrane</keyword>
<evidence type="ECO:0000256" key="3">
    <source>
        <dbReference type="ARBA" id="ARBA00022927"/>
    </source>
</evidence>
<evidence type="ECO:0000256" key="7">
    <source>
        <dbReference type="SAM" id="MobiDB-lite"/>
    </source>
</evidence>
<sequence>METSDVLMEEKRLMTEARYRTYMSNIDKALKNFEYSSEWADLISALGKLSKAISSNTQYQIIPRRIKISKRLAQCMHPALPSGVHLKALETYAVIFSKTGPERLATELFIYSAGLFPLLGYAAMNVRPTLLGIYETYFVPLGEKLRPALSGFLSGVLPGYESGLDHFERTSSLLTQVCTAVNPTSFYTVLWECVATNASVRLPAITYLLEHFNKRSGMQDQKFVMGLNREVMMSGLCACLNDTVILVQRNTLEFLLLGFPMHTKLLTETDLVKLVTNGLNTILRRDMSLNRRLYSWLLGSEVMKNSPTYETLPSMPITDVENNSTEEVIVNSYFGKYSQSIVIKALINTLKFSLESSPVDLKPYRIMVSLLDKAEIGSSVLDFVLCDIIRTMSLTSGNVEVIKSANLLFATFDPAYIWSFMTSMFEKSCKKTIDLEPNSVKKKKSSAYSSNVDQKYECAVGSGDPSLTEICYLTEFLLETISLEMYNETTRIYLPKVFLAITQMLTIHQENLTNDEIAASLKLCLKIVSRVQPMITSPIKLMPRSAQTPKASIDEKTSSIKSHALQHSLINGANNLEKSKSDSKLDQFAHHSNLQTSLALTKEEDVVRRSNSNQHIERKSPTKKKKAKSYSKLSELDKEICPDTGQVIDHRQSSSDLDTPSSIKKLKAKSKQPRLRMSPKKSRPQDLRIVHSEANAKMPIHSKTEPNTTDTPDGEYQDEEPKSAPLEQLSKTHIEGLIFQYQDVTEEGQPETAANSMGNVSDSTGYSILEKCIRQYEIFFEVYLSHKVLQIRSHSNDTSGRKCSAKLQINKKDTADDVIKIPNVENIFKHEEVYEDTNPCRLLDINNLFETLRVLVINRSRQLHSLLNRSLRTDSINGLYSEGTDGSDNNETDDNYMELDEDTKTRLQSLLELHLNQSLRNAIKLSVNLLVEMSTFPNCNKNITLDKAGKLYSTRNFQFNFSFKDITEKDLPSWLKVLCLMACYSANDKELQLAAITTFFDLISLLKSQIEHTTSPGVTFVVMLPLLKFGHVHYVERHTRVFHLLTSTLWDYLGEPNIDAGQICALLYQLHNCLESGLVERIVDNRMYAKAMHQHFSAAYDAMDYHNPNNRQRIHKHQHAAALDFYSRDRASDLQMMCKSPSYLMHRTAIERLNESESLSFRKYELLWHLGRDKQQTRDFEKIQFKVLDTLAFPPYMSVRTCVTKWLQAALLRGDLSRLIKPLYKILLNQNTKRIGIVHVHIMQKGLNAKNNDREEDDKDLKRDSSTADIETSLEQDVYAISSEFGNIRYHTDAAVHSKKRSPMRSFHKKIFGVTLSSKNKTSNFLSDQTPNSNMTSQIGTEAVVNTASTATIGLIVNPLENSLDFDDDIDLKEIIESKTLVKQEEHNMELNEQNHYRADQVEQQATADVEIEDEDGDAAELDPEEDRVFDQDFTDDSDSSIFDSESENRETSAEKDDSTALNSLLDSSINSGCGTLNMKRYVGHCESVTELLSQHERTKNRKTYHLTREKTPGESSLASNNTEILEMEDDDEESAAHVADEYFDTKSEEHQVESFVQDLIDQISETSSVPIAAGASKLKDRTPKIRKKLQKPKKCKTKKSSSGTGIDKNDKKRISCISKISTDSNNSITTIGGENANNKETHDEFNNQGENNVSNQASTSPVAVSWKTINIEEKRRSLNLETSNTQATGGKIKSAEWELTQEAIEKSKQNSEILRQTASTSKLMDINSKRSSTKSCTSNDSSQRLAAEKSIPLYQSHMLVYLNVYDTKQTLYAFHTLRNIIACDTRTFLCLSITTSLSSGSLKQLLTRHRKSIAGKGFTGSITSSEFAQSYRGCMHLEVLLLICLFYARGFFHMESQDTAGEPPNRSDVLGNCRVQLESVELLTLICSELIEIVKGMGKGLACYLADLMGRCKLQKVILHCLNSSVNIYGHNYQGSTIAEQIINFNNPRDDNLHANALQLQLLRLLMVVIKLEYEVVLLKNELPPGNVNDKDEGGNISPTRLNGSDLPSTTVKYLPNCVISQQPMFLSAILSALQDDHLQSLHHNWTELVTSSLNCFNFGSLTNIVISVVHQLCNNIDYLTKMKLNEQVGLPPDYVISQLEAITILCHYCLLDNTQQTTLSQLFNQAYPQTSSIASQHSNTGQLFNSIVHSLLPGVPSASSSTANQTDSQAPKNPQLMAARNAVLSHLPRIVSSVAAIWDSELGTIRQVKQQLMEFLSPISLHHGTNFLAAIAVTWQERGEQHRKKFANEFRNLSIAQQYQKNSIPQACPEQLSLVTLVSSIRVMPMDSFVQTLHQVVRSPPPIHRPPAHLKIEVSALELFYFYMKSAPAPQLGDSWSSLLILLRDGLVLTPPAQFTLLMLLSEFVQRCPQMPFQDKKDIRDLHDVTSRLVDSLSNVAGSCLEQTTWLRRNLAVKEDIPADSTTTGTNSGSAMAVYSVQAQSVLAANLANLLDVAYGSQEKDKVVSIITTLLYNITPYLKNHTTRNVPSFYACSSLLASLSGYQYTRKAWRKDMMDLLLDNAFFQMDISCLPFWKQIMDSLMTYDNTTFRELMSRVSLTQTGSLNIFTSREQEYEQRSMLLKRLAFVIFCSEFDQYHKYMPEIQEQLANSLRLSAMVPCVQAAVFLCFRVLLLRMSPDHITSLWPIIIAEMVQVFLSMEQELKSEGEDLSQHLRLITGLDSSWPSSTISNGLISQSQVYHWRSVQLEAAKLLEMGCVLPATLLPHFQMYRWAFVGAEFDTSQNFKNGLANGNVAVEEVNAVVSSNGYVPHICRIARLMDMKYTLHSPTSSIKRGQHLMLTCQQIGTLQDLYSFFSTLNVTCPNPHNYADVEYEVNQCLTEIEDILSKDFLEKMTCSATPR</sequence>
<keyword evidence="4" id="KW-0333">Golgi apparatus</keyword>
<feature type="region of interest" description="Disordered" evidence="7">
    <location>
        <begin position="599"/>
        <end position="726"/>
    </location>
</feature>
<dbReference type="InterPro" id="IPR040314">
    <property type="entry name" value="DOP1"/>
</dbReference>
<accession>A0A1A9WP39</accession>
<name>A0A1A9WP39_9MUSC</name>
<dbReference type="InterPro" id="IPR056459">
    <property type="entry name" value="TPR_DOP1"/>
</dbReference>
<feature type="domain" description="DOP1-like C-terminal" evidence="10">
    <location>
        <begin position="2325"/>
        <end position="2670"/>
    </location>
</feature>
<dbReference type="InterPro" id="IPR007249">
    <property type="entry name" value="DOP1_N"/>
</dbReference>
<dbReference type="Pfam" id="PF04118">
    <property type="entry name" value="Dopey_N"/>
    <property type="match status" value="1"/>
</dbReference>
<evidence type="ECO:0000259" key="8">
    <source>
        <dbReference type="Pfam" id="PF04118"/>
    </source>
</evidence>
<dbReference type="Proteomes" id="UP000091820">
    <property type="component" value="Unassembled WGS sequence"/>
</dbReference>
<evidence type="ECO:0000313" key="12">
    <source>
        <dbReference type="EnsemblMetazoa" id="GBRI026770-PA"/>
    </source>
</evidence>
<feature type="compositionally biased region" description="Acidic residues" evidence="7">
    <location>
        <begin position="1415"/>
        <end position="1439"/>
    </location>
</feature>
<evidence type="ECO:0000256" key="2">
    <source>
        <dbReference type="ARBA" id="ARBA00022448"/>
    </source>
</evidence>
<feature type="compositionally biased region" description="Basic residues" evidence="7">
    <location>
        <begin position="1588"/>
        <end position="1600"/>
    </location>
</feature>
<evidence type="ECO:0000256" key="1">
    <source>
        <dbReference type="ARBA" id="ARBA00004395"/>
    </source>
</evidence>
<evidence type="ECO:0000256" key="6">
    <source>
        <dbReference type="ARBA" id="ARBA00046326"/>
    </source>
</evidence>